<reference evidence="9" key="1">
    <citation type="submission" date="2019-08" db="EMBL/GenBank/DDBJ databases">
        <authorList>
            <person name="Kucharzyk K."/>
            <person name="Murdoch R.W."/>
            <person name="Higgins S."/>
            <person name="Loffler F."/>
        </authorList>
    </citation>
    <scope>NUCLEOTIDE SEQUENCE</scope>
</reference>
<evidence type="ECO:0000256" key="7">
    <source>
        <dbReference type="SAM" id="Phobius"/>
    </source>
</evidence>
<dbReference type="GO" id="GO:0005886">
    <property type="term" value="C:plasma membrane"/>
    <property type="evidence" value="ECO:0007669"/>
    <property type="project" value="UniProtKB-SubCell"/>
</dbReference>
<dbReference type="CDD" id="cd06261">
    <property type="entry name" value="TM_PBP2"/>
    <property type="match status" value="1"/>
</dbReference>
<comment type="subcellular location">
    <subcellularLocation>
        <location evidence="1">Cell membrane</location>
        <topology evidence="1">Multi-pass membrane protein</topology>
    </subcellularLocation>
</comment>
<dbReference type="PROSITE" id="PS50928">
    <property type="entry name" value="ABC_TM1"/>
    <property type="match status" value="1"/>
</dbReference>
<feature type="transmembrane region" description="Helical" evidence="7">
    <location>
        <begin position="245"/>
        <end position="267"/>
    </location>
</feature>
<evidence type="ECO:0000256" key="3">
    <source>
        <dbReference type="ARBA" id="ARBA00022475"/>
    </source>
</evidence>
<keyword evidence="3" id="KW-1003">Cell membrane</keyword>
<dbReference type="InterPro" id="IPR050366">
    <property type="entry name" value="BP-dependent_transpt_permease"/>
</dbReference>
<dbReference type="InterPro" id="IPR025966">
    <property type="entry name" value="OppC_N"/>
</dbReference>
<dbReference type="EMBL" id="VSSQ01000215">
    <property type="protein sequence ID" value="MPL85994.1"/>
    <property type="molecule type" value="Genomic_DNA"/>
</dbReference>
<dbReference type="Pfam" id="PF12911">
    <property type="entry name" value="OppC_N"/>
    <property type="match status" value="1"/>
</dbReference>
<dbReference type="GO" id="GO:0071916">
    <property type="term" value="F:dipeptide transmembrane transporter activity"/>
    <property type="evidence" value="ECO:0007669"/>
    <property type="project" value="TreeGrafter"/>
</dbReference>
<dbReference type="AlphaFoldDB" id="A0A644V3Z1"/>
<dbReference type="Gene3D" id="1.10.3720.10">
    <property type="entry name" value="MetI-like"/>
    <property type="match status" value="1"/>
</dbReference>
<keyword evidence="5 7" id="KW-1133">Transmembrane helix</keyword>
<keyword evidence="2" id="KW-0813">Transport</keyword>
<evidence type="ECO:0000256" key="1">
    <source>
        <dbReference type="ARBA" id="ARBA00004651"/>
    </source>
</evidence>
<organism evidence="9">
    <name type="scientific">bioreactor metagenome</name>
    <dbReference type="NCBI Taxonomy" id="1076179"/>
    <lineage>
        <taxon>unclassified sequences</taxon>
        <taxon>metagenomes</taxon>
        <taxon>ecological metagenomes</taxon>
    </lineage>
</organism>
<accession>A0A644V3Z1</accession>
<gene>
    <name evidence="9" type="primary">ddpC_4</name>
    <name evidence="9" type="ORF">SDC9_31970</name>
</gene>
<keyword evidence="4 7" id="KW-0812">Transmembrane</keyword>
<sequence length="280" mass="30180">MSISPKKIIGILEQNTLTLIGTIMVVFIIFIGVAAPLICPYDPNLMNIPARLQAPSLAHFFGTDEMGRDVFTRVIYGARISITVGLSIVVIAAGIGCFFGSISGYAGGKIDRIIMAATDMVLSFPSMVLALALTAAMGPGLFNTMLAVCIVRIPLYVRLMRGQVLALKEMQYVRAARTFGESPAKIVLRHIIPNCLTPLLVQMTLGIGDAILIASSMSFIGLGAQPPTPEWGAMIATARIYAIDQWWYAAFPGLFILITVMGFNLLGDGIRDILDPRSKD</sequence>
<feature type="transmembrane region" description="Helical" evidence="7">
    <location>
        <begin position="76"/>
        <end position="101"/>
    </location>
</feature>
<proteinExistence type="predicted"/>
<evidence type="ECO:0000313" key="9">
    <source>
        <dbReference type="EMBL" id="MPL85994.1"/>
    </source>
</evidence>
<feature type="domain" description="ABC transmembrane type-1" evidence="8">
    <location>
        <begin position="78"/>
        <end position="267"/>
    </location>
</feature>
<evidence type="ECO:0000259" key="8">
    <source>
        <dbReference type="PROSITE" id="PS50928"/>
    </source>
</evidence>
<dbReference type="InterPro" id="IPR000515">
    <property type="entry name" value="MetI-like"/>
</dbReference>
<evidence type="ECO:0000256" key="6">
    <source>
        <dbReference type="ARBA" id="ARBA00023136"/>
    </source>
</evidence>
<evidence type="ECO:0000256" key="4">
    <source>
        <dbReference type="ARBA" id="ARBA00022692"/>
    </source>
</evidence>
<dbReference type="PANTHER" id="PTHR43386">
    <property type="entry name" value="OLIGOPEPTIDE TRANSPORT SYSTEM PERMEASE PROTEIN APPC"/>
    <property type="match status" value="1"/>
</dbReference>
<dbReference type="PANTHER" id="PTHR43386:SF1">
    <property type="entry name" value="D,D-DIPEPTIDE TRANSPORT SYSTEM PERMEASE PROTEIN DDPC-RELATED"/>
    <property type="match status" value="1"/>
</dbReference>
<protein>
    <submittedName>
        <fullName evidence="9">Putative D,D-dipeptide transport system permease protein DdpC</fullName>
    </submittedName>
</protein>
<name>A0A644V3Z1_9ZZZZ</name>
<feature type="transmembrane region" description="Helical" evidence="7">
    <location>
        <begin position="16"/>
        <end position="38"/>
    </location>
</feature>
<keyword evidence="6 7" id="KW-0472">Membrane</keyword>
<dbReference type="SUPFAM" id="SSF161098">
    <property type="entry name" value="MetI-like"/>
    <property type="match status" value="1"/>
</dbReference>
<comment type="caution">
    <text evidence="9">The sequence shown here is derived from an EMBL/GenBank/DDBJ whole genome shotgun (WGS) entry which is preliminary data.</text>
</comment>
<feature type="transmembrane region" description="Helical" evidence="7">
    <location>
        <begin position="199"/>
        <end position="225"/>
    </location>
</feature>
<dbReference type="InterPro" id="IPR035906">
    <property type="entry name" value="MetI-like_sf"/>
</dbReference>
<evidence type="ECO:0000256" key="5">
    <source>
        <dbReference type="ARBA" id="ARBA00022989"/>
    </source>
</evidence>
<evidence type="ECO:0000256" key="2">
    <source>
        <dbReference type="ARBA" id="ARBA00022448"/>
    </source>
</evidence>
<dbReference type="Pfam" id="PF00528">
    <property type="entry name" value="BPD_transp_1"/>
    <property type="match status" value="1"/>
</dbReference>